<keyword evidence="1" id="KW-0472">Membrane</keyword>
<sequence>MTIAIQILDFVISISLTLYLFSKVNQRKLSLIEILYALLVNVPLVAFFATLISFTGQDFFSYFSFPIYFIILSFLFLRPLSNTLLIFYGLFPVTLWNLFYRSMNFFIFPLLNLDRLIQESFLWSNITDLIAIFLALSFIKWLHYDFVQLRSRDIDSRDKKILYLTNWLMGAYYVVIQILTYLEFERQIDTLPYRELVVFIYFILFIGVVNRLDRYLRDRLQETLNFHQKLQLDGMEKYSRHIEELYMEVRGFRHDYSNLLTTLKLGIEEENLSQIKEVYESVLKDSNKQLRNNKYDVGRLVNIKNSALKSLLAAKFIEANEQDISVSLEIPDEIHPKGMELVDFITIVSIFCDNAIEASREAENPAIRMAYLHTGEKQLFVIENAIPQESVSISNIFDFETSSKGENRGMGLYNVMEILKRYPKASLKTTSQYHTFTQLLEIQQ</sequence>
<dbReference type="PANTHER" id="PTHR40448">
    <property type="entry name" value="TWO-COMPONENT SENSOR HISTIDINE KINASE"/>
    <property type="match status" value="1"/>
</dbReference>
<organism evidence="3 4">
    <name type="scientific">Streptococcus suis</name>
    <dbReference type="NCBI Taxonomy" id="1307"/>
    <lineage>
        <taxon>Bacteria</taxon>
        <taxon>Bacillati</taxon>
        <taxon>Bacillota</taxon>
        <taxon>Bacilli</taxon>
        <taxon>Lactobacillales</taxon>
        <taxon>Streptococcaceae</taxon>
        <taxon>Streptococcus</taxon>
    </lineage>
</organism>
<feature type="transmembrane region" description="Helical" evidence="1">
    <location>
        <begin position="120"/>
        <end position="141"/>
    </location>
</feature>
<dbReference type="RefSeq" id="WP_044759422.1">
    <property type="nucleotide sequence ID" value="NZ_CEEJ01000124.1"/>
</dbReference>
<feature type="transmembrane region" description="Helical" evidence="1">
    <location>
        <begin position="34"/>
        <end position="53"/>
    </location>
</feature>
<dbReference type="GO" id="GO:0042802">
    <property type="term" value="F:identical protein binding"/>
    <property type="evidence" value="ECO:0007669"/>
    <property type="project" value="TreeGrafter"/>
</dbReference>
<keyword evidence="1" id="KW-0812">Transmembrane</keyword>
<dbReference type="PANTHER" id="PTHR40448:SF1">
    <property type="entry name" value="TWO-COMPONENT SENSOR HISTIDINE KINASE"/>
    <property type="match status" value="1"/>
</dbReference>
<feature type="transmembrane region" description="Helical" evidence="1">
    <location>
        <begin position="191"/>
        <end position="209"/>
    </location>
</feature>
<dbReference type="AlphaFoldDB" id="A0A0Z8E946"/>
<dbReference type="InterPro" id="IPR036890">
    <property type="entry name" value="HATPase_C_sf"/>
</dbReference>
<keyword evidence="1" id="KW-1133">Transmembrane helix</keyword>
<feature type="transmembrane region" description="Helical" evidence="1">
    <location>
        <begin position="59"/>
        <end position="77"/>
    </location>
</feature>
<dbReference type="GO" id="GO:0016301">
    <property type="term" value="F:kinase activity"/>
    <property type="evidence" value="ECO:0007669"/>
    <property type="project" value="UniProtKB-KW"/>
</dbReference>
<name>A0A0Z8E946_STRSU</name>
<evidence type="ECO:0000259" key="2">
    <source>
        <dbReference type="Pfam" id="PF14501"/>
    </source>
</evidence>
<feature type="transmembrane region" description="Helical" evidence="1">
    <location>
        <begin position="84"/>
        <end position="100"/>
    </location>
</feature>
<evidence type="ECO:0000256" key="1">
    <source>
        <dbReference type="SAM" id="Phobius"/>
    </source>
</evidence>
<feature type="transmembrane region" description="Helical" evidence="1">
    <location>
        <begin position="6"/>
        <end position="22"/>
    </location>
</feature>
<gene>
    <name evidence="3" type="ORF">ERS132406_00262</name>
</gene>
<reference evidence="3 4" key="1">
    <citation type="submission" date="2016-02" db="EMBL/GenBank/DDBJ databases">
        <authorList>
            <consortium name="Pathogen Informatics"/>
        </authorList>
    </citation>
    <scope>NUCLEOTIDE SEQUENCE [LARGE SCALE GENOMIC DNA]</scope>
    <source>
        <strain evidence="3 4">LSS44</strain>
    </source>
</reference>
<protein>
    <submittedName>
        <fullName evidence="3">Sensor histidine kinase</fullName>
    </submittedName>
</protein>
<dbReference type="Proteomes" id="UP000072083">
    <property type="component" value="Unassembled WGS sequence"/>
</dbReference>
<dbReference type="Pfam" id="PF14501">
    <property type="entry name" value="HATPase_c_5"/>
    <property type="match status" value="1"/>
</dbReference>
<feature type="domain" description="Sensor histidine kinase NatK-like C-terminal" evidence="2">
    <location>
        <begin position="339"/>
        <end position="443"/>
    </location>
</feature>
<feature type="transmembrane region" description="Helical" evidence="1">
    <location>
        <begin position="161"/>
        <end position="179"/>
    </location>
</feature>
<dbReference type="EMBL" id="FIGZ01000002">
    <property type="protein sequence ID" value="CYU57831.1"/>
    <property type="molecule type" value="Genomic_DNA"/>
</dbReference>
<dbReference type="InterPro" id="IPR032834">
    <property type="entry name" value="NatK-like_C"/>
</dbReference>
<evidence type="ECO:0000313" key="4">
    <source>
        <dbReference type="Proteomes" id="UP000072083"/>
    </source>
</evidence>
<proteinExistence type="predicted"/>
<evidence type="ECO:0000313" key="3">
    <source>
        <dbReference type="EMBL" id="CYU57831.1"/>
    </source>
</evidence>
<dbReference type="SUPFAM" id="SSF55874">
    <property type="entry name" value="ATPase domain of HSP90 chaperone/DNA topoisomerase II/histidine kinase"/>
    <property type="match status" value="1"/>
</dbReference>
<dbReference type="Gene3D" id="3.30.565.10">
    <property type="entry name" value="Histidine kinase-like ATPase, C-terminal domain"/>
    <property type="match status" value="1"/>
</dbReference>
<keyword evidence="3" id="KW-0418">Kinase</keyword>
<accession>A0A0Z8E946</accession>
<keyword evidence="3" id="KW-0808">Transferase</keyword>